<dbReference type="InterPro" id="IPR019734">
    <property type="entry name" value="TPR_rpt"/>
</dbReference>
<evidence type="ECO:0000256" key="1">
    <source>
        <dbReference type="PROSITE-ProRule" id="PRU00339"/>
    </source>
</evidence>
<keyword evidence="1" id="KW-0802">TPR repeat</keyword>
<sequence>MINPRKSKSPITEATFGEKLFRLCHAVANEMSLSLSIVVCLFPFAIAAVLWKKFRRRRLQTNENKRLPDIPWAVPPLPPTQSLRRNILKQKIIDVLVRNTYASTHMGVHFILGREGTGRSTIVSAAARSLEVRQCFRGGIAWIDASRKWGDCGNEGAAVSLLRQYREIQRQLNVRSADLRDPFVAQNWVENEGTKHLDSMLEVKDLMAGVLSDSKPILLVVENLQTREDLKWWDFSVSGGTRHHCLIIMNDESLRRILPPGNFTDCNRVKADELLLLISQEAQHPAVLQQKSLKSFQEIASMSACLPVSAIVMGRSMAFQASRGDAVPAVSLLGAIKTSCSVPTCGLDELMKALDGIVTCIFREEAAVARLCFTTLVSLWGKGHPKEWFPVYVVDMIFKECCAIWWLSGLSNEEETSQSPDSCWMQALKGQGIRIQQLFAAIGLLKTSRKGQCNEEAICCQITHDSFRQYGHYIYTSQKELSVACEKATNAFLTKMIEVERSPLQNDLNIGTRVFVRETLPYHLIVSGRLEDAELLLQRQQFCYDRFRETGFVASARLHMADSEELYLRCVDGSTKVTSISPSVLSMKKAYAAVSACLSGKFLATTPQARRKIGKVLYEMGLSLLSHGSRANALKYFEDAIAIQREAVSESYASIGRTIKNFGVLYVGRKDNKLSKKYFEISETVSEGFSVDTLERITELFVGAESRQKTNDEDSGLWFYKEQLWIRMQELVDGPIVDLSRSLLTTCCVHYSNDDCDEAIDLMDTAIQVYFFIGFPEEHSSIKFLLKCKEKAEKLMFRSSK</sequence>
<dbReference type="Gene3D" id="3.40.50.300">
    <property type="entry name" value="P-loop containing nucleotide triphosphate hydrolases"/>
    <property type="match status" value="1"/>
</dbReference>
<dbReference type="AlphaFoldDB" id="A0A7S4N007"/>
<organism evidence="3">
    <name type="scientific">Odontella aurita</name>
    <dbReference type="NCBI Taxonomy" id="265563"/>
    <lineage>
        <taxon>Eukaryota</taxon>
        <taxon>Sar</taxon>
        <taxon>Stramenopiles</taxon>
        <taxon>Ochrophyta</taxon>
        <taxon>Bacillariophyta</taxon>
        <taxon>Mediophyceae</taxon>
        <taxon>Biddulphiophycidae</taxon>
        <taxon>Eupodiscales</taxon>
        <taxon>Odontellaceae</taxon>
        <taxon>Odontella</taxon>
    </lineage>
</organism>
<evidence type="ECO:0000256" key="2">
    <source>
        <dbReference type="SAM" id="Phobius"/>
    </source>
</evidence>
<accession>A0A7S4N007</accession>
<dbReference type="EMBL" id="HBKQ01035479">
    <property type="protein sequence ID" value="CAE2256489.1"/>
    <property type="molecule type" value="Transcribed_RNA"/>
</dbReference>
<keyword evidence="2" id="KW-0472">Membrane</keyword>
<dbReference type="InterPro" id="IPR027417">
    <property type="entry name" value="P-loop_NTPase"/>
</dbReference>
<feature type="repeat" description="TPR" evidence="1">
    <location>
        <begin position="614"/>
        <end position="647"/>
    </location>
</feature>
<reference evidence="3" key="1">
    <citation type="submission" date="2021-01" db="EMBL/GenBank/DDBJ databases">
        <authorList>
            <person name="Corre E."/>
            <person name="Pelletier E."/>
            <person name="Niang G."/>
            <person name="Scheremetjew M."/>
            <person name="Finn R."/>
            <person name="Kale V."/>
            <person name="Holt S."/>
            <person name="Cochrane G."/>
            <person name="Meng A."/>
            <person name="Brown T."/>
            <person name="Cohen L."/>
        </authorList>
    </citation>
    <scope>NUCLEOTIDE SEQUENCE</scope>
    <source>
        <strain evidence="3">Isolate 1302-5</strain>
    </source>
</reference>
<keyword evidence="2" id="KW-1133">Transmembrane helix</keyword>
<dbReference type="PROSITE" id="PS50005">
    <property type="entry name" value="TPR"/>
    <property type="match status" value="1"/>
</dbReference>
<protein>
    <submittedName>
        <fullName evidence="3">Uncharacterized protein</fullName>
    </submittedName>
</protein>
<dbReference type="SUPFAM" id="SSF52540">
    <property type="entry name" value="P-loop containing nucleoside triphosphate hydrolases"/>
    <property type="match status" value="1"/>
</dbReference>
<keyword evidence="2" id="KW-0812">Transmembrane</keyword>
<feature type="transmembrane region" description="Helical" evidence="2">
    <location>
        <begin position="31"/>
        <end position="51"/>
    </location>
</feature>
<proteinExistence type="predicted"/>
<gene>
    <name evidence="3" type="ORF">OAUR00152_LOCUS24371</name>
</gene>
<dbReference type="Gene3D" id="1.25.40.10">
    <property type="entry name" value="Tetratricopeptide repeat domain"/>
    <property type="match status" value="1"/>
</dbReference>
<dbReference type="InterPro" id="IPR011990">
    <property type="entry name" value="TPR-like_helical_dom_sf"/>
</dbReference>
<name>A0A7S4N007_9STRA</name>
<evidence type="ECO:0000313" key="3">
    <source>
        <dbReference type="EMBL" id="CAE2256489.1"/>
    </source>
</evidence>
<dbReference type="SUPFAM" id="SSF48452">
    <property type="entry name" value="TPR-like"/>
    <property type="match status" value="1"/>
</dbReference>